<gene>
    <name evidence="3" type="ORF">N0V93_006735</name>
</gene>
<feature type="coiled-coil region" evidence="1">
    <location>
        <begin position="522"/>
        <end position="563"/>
    </location>
</feature>
<protein>
    <recommendedName>
        <fullName evidence="5">Ubiquitin interaction domain-containing protein</fullName>
    </recommendedName>
</protein>
<dbReference type="GO" id="GO:0016579">
    <property type="term" value="P:protein deubiquitination"/>
    <property type="evidence" value="ECO:0007669"/>
    <property type="project" value="TreeGrafter"/>
</dbReference>
<proteinExistence type="predicted"/>
<dbReference type="PANTHER" id="PTHR39597">
    <property type="entry name" value="UBA DOMAIN-CONTAINING PROTEIN RUP1"/>
    <property type="match status" value="1"/>
</dbReference>
<evidence type="ECO:0000313" key="3">
    <source>
        <dbReference type="EMBL" id="KAJ4389270.1"/>
    </source>
</evidence>
<feature type="region of interest" description="Disordered" evidence="2">
    <location>
        <begin position="69"/>
        <end position="114"/>
    </location>
</feature>
<keyword evidence="1" id="KW-0175">Coiled coil</keyword>
<feature type="region of interest" description="Disordered" evidence="2">
    <location>
        <begin position="783"/>
        <end position="803"/>
    </location>
</feature>
<evidence type="ECO:0000256" key="2">
    <source>
        <dbReference type="SAM" id="MobiDB-lite"/>
    </source>
</evidence>
<evidence type="ECO:0000256" key="1">
    <source>
        <dbReference type="SAM" id="Coils"/>
    </source>
</evidence>
<organism evidence="3 4">
    <name type="scientific">Gnomoniopsis smithogilvyi</name>
    <dbReference type="NCBI Taxonomy" id="1191159"/>
    <lineage>
        <taxon>Eukaryota</taxon>
        <taxon>Fungi</taxon>
        <taxon>Dikarya</taxon>
        <taxon>Ascomycota</taxon>
        <taxon>Pezizomycotina</taxon>
        <taxon>Sordariomycetes</taxon>
        <taxon>Sordariomycetidae</taxon>
        <taxon>Diaporthales</taxon>
        <taxon>Gnomoniaceae</taxon>
        <taxon>Gnomoniopsis</taxon>
    </lineage>
</organism>
<dbReference type="OrthoDB" id="4489171at2759"/>
<dbReference type="EMBL" id="JAPEVB010000004">
    <property type="protein sequence ID" value="KAJ4389270.1"/>
    <property type="molecule type" value="Genomic_DNA"/>
</dbReference>
<dbReference type="Proteomes" id="UP001140453">
    <property type="component" value="Unassembled WGS sequence"/>
</dbReference>
<keyword evidence="4" id="KW-1185">Reference proteome</keyword>
<dbReference type="PROSITE" id="PS50330">
    <property type="entry name" value="UIM"/>
    <property type="match status" value="1"/>
</dbReference>
<accession>A0A9W9CVX3</accession>
<comment type="caution">
    <text evidence="3">The sequence shown here is derived from an EMBL/GenBank/DDBJ whole genome shotgun (WGS) entry which is preliminary data.</text>
</comment>
<evidence type="ECO:0008006" key="5">
    <source>
        <dbReference type="Google" id="ProtNLM"/>
    </source>
</evidence>
<reference evidence="3" key="1">
    <citation type="submission" date="2022-10" db="EMBL/GenBank/DDBJ databases">
        <title>Tapping the CABI collections for fungal endophytes: first genome assemblies for Collariella, Neodidymelliopsis, Ascochyta clinopodiicola, Didymella pomorum, Didymosphaeria variabile, Neocosmospora piperis and Neocucurbitaria cava.</title>
        <authorList>
            <person name="Hill R."/>
        </authorList>
    </citation>
    <scope>NUCLEOTIDE SEQUENCE</scope>
    <source>
        <strain evidence="3">IMI 355082</strain>
    </source>
</reference>
<feature type="compositionally biased region" description="Polar residues" evidence="2">
    <location>
        <begin position="727"/>
        <end position="738"/>
    </location>
</feature>
<dbReference type="AlphaFoldDB" id="A0A9W9CVX3"/>
<name>A0A9W9CVX3_9PEZI</name>
<dbReference type="InterPro" id="IPR055335">
    <property type="entry name" value="Ucp6/RUP1"/>
</dbReference>
<dbReference type="InterPro" id="IPR003903">
    <property type="entry name" value="UIM_dom"/>
</dbReference>
<dbReference type="PANTHER" id="PTHR39597:SF1">
    <property type="entry name" value="UBA DOMAIN-CONTAINING PROTEIN RUP1"/>
    <property type="match status" value="1"/>
</dbReference>
<evidence type="ECO:0000313" key="4">
    <source>
        <dbReference type="Proteomes" id="UP001140453"/>
    </source>
</evidence>
<feature type="region of interest" description="Disordered" evidence="2">
    <location>
        <begin position="701"/>
        <end position="747"/>
    </location>
</feature>
<dbReference type="GO" id="GO:0005634">
    <property type="term" value="C:nucleus"/>
    <property type="evidence" value="ECO:0007669"/>
    <property type="project" value="TreeGrafter"/>
</dbReference>
<dbReference type="GO" id="GO:0005829">
    <property type="term" value="C:cytosol"/>
    <property type="evidence" value="ECO:0007669"/>
    <property type="project" value="TreeGrafter"/>
</dbReference>
<feature type="compositionally biased region" description="Polar residues" evidence="2">
    <location>
        <begin position="92"/>
        <end position="110"/>
    </location>
</feature>
<sequence>MAGWVVDQNVVDQIANITAENSETARQIYVKALRQHNGDAERVINDYFAAEGNLEAFASKYTYDERQWSAGRDGDMPDLTVQGPDEHPAGWESNNGSGLSAPSRPPSRNKSPLGKVTDWALQSSLGVSAPTNHGQEDEELQQAIALSMTEMTPGGATPQESGITAAPENLHELPFFGPATHNHHKEDEWAMIRAASKSVDPSPSGRKRETGVPGFLVCRATSDKRHPLGPLMMMLHEIPAARNFFLLLEGASEKYGSDNGWWRGEQIVAIGVGGYPSMDVSLVDETQRLVAYLDKGDRSYSTADSLLANPLMRDGWGDPTVKFFESLYNCSTTSELPRMWTTVKVESDGEVRPQEFAILEFRVQNDMPEAMCNLYSQWDSLFWIQHDGNDWQDSPDKELTIASIEVPAKVMTMRVTTDGTRIEVPQVLYIDRYLDGNVQTARNMQNQMFRMWKAIGKARKIETELTQVKTKGGKTADRRDVLRKLIARSEGLIWQVQARALWRKHQENFGTDEQIPYLPDQLLHLAEPNEEEQEEIAQLEAEIQGCKQRLAQIEQKLARIKVETNACLSLLKKLNTAFTIPSEDPKLNPKHKYTLRGVITSPDVIYMCRRKEREPFVETDEVVDEWFRIAWVPDEDCPVKHERTTIETVMENMFTEVNAQGEITPILVFATDDALTEASIHLSGARQTFVKYDNRLFKQELLEQPEPREKKRVGFRSPDSPAKRQRSNSGDSMDSNRASPGDMSDGDRAAMWADQMDAFGGDEALDTEMTDMRPISEDEIAAHMVPPTPPLSTDGASDQDSPPVIRRSTEQLANMSLNDHGAEAGKSPEMEELQTPFIVRRPASAQGIDQRGSAMNWPVIDENMAIPGSNPEEFYHQP</sequence>